<sequence>MVAQQARSDAHGVFAVTLPRAGWWAVSVRQPHGVLTGPNGVQGPLERVTTLWIAVDEPPGE</sequence>
<organism evidence="1 2">
    <name type="scientific">Magnetofaba australis IT-1</name>
    <dbReference type="NCBI Taxonomy" id="1434232"/>
    <lineage>
        <taxon>Bacteria</taxon>
        <taxon>Pseudomonadati</taxon>
        <taxon>Pseudomonadota</taxon>
        <taxon>Magnetococcia</taxon>
        <taxon>Magnetococcales</taxon>
        <taxon>Magnetococcaceae</taxon>
        <taxon>Magnetofaba</taxon>
    </lineage>
</organism>
<accession>A0A1Y2K2A0</accession>
<gene>
    <name evidence="1" type="ORF">MAIT1_05381</name>
</gene>
<dbReference type="EMBL" id="LVJN01000020">
    <property type="protein sequence ID" value="OSM02148.1"/>
    <property type="molecule type" value="Genomic_DNA"/>
</dbReference>
<evidence type="ECO:0000313" key="1">
    <source>
        <dbReference type="EMBL" id="OSM02148.1"/>
    </source>
</evidence>
<evidence type="ECO:0000313" key="2">
    <source>
        <dbReference type="Proteomes" id="UP000194003"/>
    </source>
</evidence>
<protein>
    <submittedName>
        <fullName evidence="1">Uncharacterized protein</fullName>
    </submittedName>
</protein>
<reference evidence="1 2" key="1">
    <citation type="journal article" date="2016" name="BMC Genomics">
        <title>Combined genomic and structural analyses of a cultured magnetotactic bacterium reveals its niche adaptation to a dynamic environment.</title>
        <authorList>
            <person name="Araujo A.C."/>
            <person name="Morillo V."/>
            <person name="Cypriano J."/>
            <person name="Teixeira L.C."/>
            <person name="Leao P."/>
            <person name="Lyra S."/>
            <person name="Almeida L.G."/>
            <person name="Bazylinski D.A."/>
            <person name="Vasconcellos A.T."/>
            <person name="Abreu F."/>
            <person name="Lins U."/>
        </authorList>
    </citation>
    <scope>NUCLEOTIDE SEQUENCE [LARGE SCALE GENOMIC DNA]</scope>
    <source>
        <strain evidence="1 2">IT-1</strain>
    </source>
</reference>
<comment type="caution">
    <text evidence="1">The sequence shown here is derived from an EMBL/GenBank/DDBJ whole genome shotgun (WGS) entry which is preliminary data.</text>
</comment>
<dbReference type="AlphaFoldDB" id="A0A1Y2K2A0"/>
<proteinExistence type="predicted"/>
<name>A0A1Y2K2A0_9PROT</name>
<keyword evidence="2" id="KW-1185">Reference proteome</keyword>
<dbReference type="Proteomes" id="UP000194003">
    <property type="component" value="Unassembled WGS sequence"/>
</dbReference>
<dbReference type="STRING" id="1434232.MAIT1_05381"/>